<sequence length="181" mass="20753">MEDAAKRREATHGFMHDCLAFGYGTAFFKVLMWKFMEWLPFLTRWELDDTAEANVKLLGWKPVTFPPNQGSYRDIPRGAVLHQSLLDRLQEFSSYTPGNNHGDKSVACFKGRNKALVYNEKEVEGLSEDAKAQKLSESHFTIHTERDAEGKAKPILEDDKRHQTYDFNPHFKGALHPAIVQ</sequence>
<organism evidence="1 2">
    <name type="scientific">Fusarium gaditjirri</name>
    <dbReference type="NCBI Taxonomy" id="282569"/>
    <lineage>
        <taxon>Eukaryota</taxon>
        <taxon>Fungi</taxon>
        <taxon>Dikarya</taxon>
        <taxon>Ascomycota</taxon>
        <taxon>Pezizomycotina</taxon>
        <taxon>Sordariomycetes</taxon>
        <taxon>Hypocreomycetidae</taxon>
        <taxon>Hypocreales</taxon>
        <taxon>Nectriaceae</taxon>
        <taxon>Fusarium</taxon>
        <taxon>Fusarium nisikadoi species complex</taxon>
    </lineage>
</organism>
<evidence type="ECO:0000313" key="2">
    <source>
        <dbReference type="Proteomes" id="UP000604273"/>
    </source>
</evidence>
<name>A0A8H4WL14_9HYPO</name>
<reference evidence="1" key="2">
    <citation type="submission" date="2020-05" db="EMBL/GenBank/DDBJ databases">
        <authorList>
            <person name="Kim H.-S."/>
            <person name="Proctor R.H."/>
            <person name="Brown D.W."/>
        </authorList>
    </citation>
    <scope>NUCLEOTIDE SEQUENCE</scope>
    <source>
        <strain evidence="1">NRRL 45417</strain>
    </source>
</reference>
<accession>A0A8H4WL14</accession>
<evidence type="ECO:0000313" key="1">
    <source>
        <dbReference type="EMBL" id="KAF4943308.1"/>
    </source>
</evidence>
<dbReference type="AlphaFoldDB" id="A0A8H4WL14"/>
<dbReference type="OrthoDB" id="3162439at2759"/>
<protein>
    <submittedName>
        <fullName evidence="1">Uncharacterized protein</fullName>
    </submittedName>
</protein>
<dbReference type="Proteomes" id="UP000604273">
    <property type="component" value="Unassembled WGS sequence"/>
</dbReference>
<keyword evidence="2" id="KW-1185">Reference proteome</keyword>
<comment type="caution">
    <text evidence="1">The sequence shown here is derived from an EMBL/GenBank/DDBJ whole genome shotgun (WGS) entry which is preliminary data.</text>
</comment>
<reference evidence="1" key="1">
    <citation type="journal article" date="2020" name="BMC Genomics">
        <title>Correction to: Identification and distribution of gene clusters required for synthesis of sphingolipid metabolism inhibitors in diverse species of the filamentous fungus Fusarium.</title>
        <authorList>
            <person name="Kim H.S."/>
            <person name="Lohmar J.M."/>
            <person name="Busman M."/>
            <person name="Brown D.W."/>
            <person name="Naumann T.A."/>
            <person name="Divon H.H."/>
            <person name="Lysoe E."/>
            <person name="Uhlig S."/>
            <person name="Proctor R.H."/>
        </authorList>
    </citation>
    <scope>NUCLEOTIDE SEQUENCE</scope>
    <source>
        <strain evidence="1">NRRL 45417</strain>
    </source>
</reference>
<dbReference type="EMBL" id="JABFAI010000586">
    <property type="protein sequence ID" value="KAF4943308.1"/>
    <property type="molecule type" value="Genomic_DNA"/>
</dbReference>
<gene>
    <name evidence="1" type="ORF">FGADI_13506</name>
</gene>
<proteinExistence type="predicted"/>